<feature type="region of interest" description="Disordered" evidence="1">
    <location>
        <begin position="1"/>
        <end position="34"/>
    </location>
</feature>
<keyword evidence="3" id="KW-1185">Reference proteome</keyword>
<name>A0AAV7UY73_PLEWA</name>
<accession>A0AAV7UY73</accession>
<evidence type="ECO:0000313" key="2">
    <source>
        <dbReference type="EMBL" id="KAJ1194058.1"/>
    </source>
</evidence>
<evidence type="ECO:0000256" key="1">
    <source>
        <dbReference type="SAM" id="MobiDB-lite"/>
    </source>
</evidence>
<organism evidence="2 3">
    <name type="scientific">Pleurodeles waltl</name>
    <name type="common">Iberian ribbed newt</name>
    <dbReference type="NCBI Taxonomy" id="8319"/>
    <lineage>
        <taxon>Eukaryota</taxon>
        <taxon>Metazoa</taxon>
        <taxon>Chordata</taxon>
        <taxon>Craniata</taxon>
        <taxon>Vertebrata</taxon>
        <taxon>Euteleostomi</taxon>
        <taxon>Amphibia</taxon>
        <taxon>Batrachia</taxon>
        <taxon>Caudata</taxon>
        <taxon>Salamandroidea</taxon>
        <taxon>Salamandridae</taxon>
        <taxon>Pleurodelinae</taxon>
        <taxon>Pleurodeles</taxon>
    </lineage>
</organism>
<sequence length="95" mass="10256">MWAEVLGAAPGELPGLTSVKSDLTGAPEGSGKAPKAFSKAISYLLQRHYLFRVEANRVQCQHGVPGRKPAPRAKNAWSSRDSEWQDGALCFISAM</sequence>
<dbReference type="Proteomes" id="UP001066276">
    <property type="component" value="Chromosome 2_2"/>
</dbReference>
<dbReference type="EMBL" id="JANPWB010000004">
    <property type="protein sequence ID" value="KAJ1194058.1"/>
    <property type="molecule type" value="Genomic_DNA"/>
</dbReference>
<gene>
    <name evidence="2" type="ORF">NDU88_003353</name>
</gene>
<evidence type="ECO:0000313" key="3">
    <source>
        <dbReference type="Proteomes" id="UP001066276"/>
    </source>
</evidence>
<proteinExistence type="predicted"/>
<protein>
    <submittedName>
        <fullName evidence="2">Uncharacterized protein</fullName>
    </submittedName>
</protein>
<dbReference type="AlphaFoldDB" id="A0AAV7UY73"/>
<reference evidence="2" key="1">
    <citation type="journal article" date="2022" name="bioRxiv">
        <title>Sequencing and chromosome-scale assembly of the giantPleurodeles waltlgenome.</title>
        <authorList>
            <person name="Brown T."/>
            <person name="Elewa A."/>
            <person name="Iarovenko S."/>
            <person name="Subramanian E."/>
            <person name="Araus A.J."/>
            <person name="Petzold A."/>
            <person name="Susuki M."/>
            <person name="Suzuki K.-i.T."/>
            <person name="Hayashi T."/>
            <person name="Toyoda A."/>
            <person name="Oliveira C."/>
            <person name="Osipova E."/>
            <person name="Leigh N.D."/>
            <person name="Simon A."/>
            <person name="Yun M.H."/>
        </authorList>
    </citation>
    <scope>NUCLEOTIDE SEQUENCE</scope>
    <source>
        <strain evidence="2">20211129_DDA</strain>
        <tissue evidence="2">Liver</tissue>
    </source>
</reference>
<comment type="caution">
    <text evidence="2">The sequence shown here is derived from an EMBL/GenBank/DDBJ whole genome shotgun (WGS) entry which is preliminary data.</text>
</comment>